<gene>
    <name evidence="1" type="ORF">M0R88_00960</name>
</gene>
<dbReference type="GeneID" id="72188381"/>
<dbReference type="EMBL" id="CP096658">
    <property type="protein sequence ID" value="UPW00688.1"/>
    <property type="molecule type" value="Genomic_DNA"/>
</dbReference>
<dbReference type="AlphaFoldDB" id="A0A8U0IIR7"/>
<sequence length="64" mass="7267">MSPRRCPDCDLPLEEVQYDTNAGRNKIRLNYRDGGILSKLGVTSNTYAYAYVCPECGLVRFYAE</sequence>
<evidence type="ECO:0000313" key="1">
    <source>
        <dbReference type="EMBL" id="UPW00688.1"/>
    </source>
</evidence>
<reference evidence="1" key="1">
    <citation type="submission" date="2022-04" db="EMBL/GenBank/DDBJ databases">
        <title>Diverse halophilic archaea isolated from saline environments.</title>
        <authorList>
            <person name="Cui H.-L."/>
        </authorList>
    </citation>
    <scope>NUCLEOTIDE SEQUENCE</scope>
    <source>
        <strain evidence="1">XZYJT40</strain>
    </source>
</reference>
<proteinExistence type="predicted"/>
<organism evidence="1 2">
    <name type="scientific">Halorussus gelatinilyticus</name>
    <dbReference type="NCBI Taxonomy" id="2937524"/>
    <lineage>
        <taxon>Archaea</taxon>
        <taxon>Methanobacteriati</taxon>
        <taxon>Methanobacteriota</taxon>
        <taxon>Stenosarchaea group</taxon>
        <taxon>Halobacteria</taxon>
        <taxon>Halobacteriales</taxon>
        <taxon>Haladaptataceae</taxon>
        <taxon>Halorussus</taxon>
    </lineage>
</organism>
<dbReference type="RefSeq" id="WP_248655098.1">
    <property type="nucleotide sequence ID" value="NZ_CP096658.1"/>
</dbReference>
<dbReference type="Proteomes" id="UP000830434">
    <property type="component" value="Chromosome"/>
</dbReference>
<keyword evidence="2" id="KW-1185">Reference proteome</keyword>
<dbReference type="KEGG" id="haxz:M0R88_00960"/>
<protein>
    <submittedName>
        <fullName evidence="1">Uncharacterized protein</fullName>
    </submittedName>
</protein>
<name>A0A8U0IIR7_9EURY</name>
<accession>A0A8U0IIR7</accession>
<evidence type="ECO:0000313" key="2">
    <source>
        <dbReference type="Proteomes" id="UP000830434"/>
    </source>
</evidence>